<evidence type="ECO:0000313" key="4">
    <source>
        <dbReference type="EMBL" id="JAD76222.1"/>
    </source>
</evidence>
<keyword evidence="2" id="KW-0611">Plant defense</keyword>
<name>A0A0A9CXK3_ARUDO</name>
<reference evidence="4" key="1">
    <citation type="submission" date="2014-09" db="EMBL/GenBank/DDBJ databases">
        <authorList>
            <person name="Magalhaes I.L.F."/>
            <person name="Oliveira U."/>
            <person name="Santos F.R."/>
            <person name="Vidigal T.H.D.A."/>
            <person name="Brescovit A.D."/>
            <person name="Santos A.J."/>
        </authorList>
    </citation>
    <scope>NUCLEOTIDE SEQUENCE</scope>
    <source>
        <tissue evidence="4">Shoot tissue taken approximately 20 cm above the soil surface</tissue>
    </source>
</reference>
<dbReference type="Pfam" id="PF23559">
    <property type="entry name" value="WHD_DRP"/>
    <property type="match status" value="1"/>
</dbReference>
<dbReference type="PANTHER" id="PTHR23155">
    <property type="entry name" value="DISEASE RESISTANCE PROTEIN RP"/>
    <property type="match status" value="1"/>
</dbReference>
<dbReference type="InterPro" id="IPR036388">
    <property type="entry name" value="WH-like_DNA-bd_sf"/>
</dbReference>
<feature type="domain" description="Disease resistance protein winged helix" evidence="3">
    <location>
        <begin position="24"/>
        <end position="92"/>
    </location>
</feature>
<organism evidence="4">
    <name type="scientific">Arundo donax</name>
    <name type="common">Giant reed</name>
    <name type="synonym">Donax arundinaceus</name>
    <dbReference type="NCBI Taxonomy" id="35708"/>
    <lineage>
        <taxon>Eukaryota</taxon>
        <taxon>Viridiplantae</taxon>
        <taxon>Streptophyta</taxon>
        <taxon>Embryophyta</taxon>
        <taxon>Tracheophyta</taxon>
        <taxon>Spermatophyta</taxon>
        <taxon>Magnoliopsida</taxon>
        <taxon>Liliopsida</taxon>
        <taxon>Poales</taxon>
        <taxon>Poaceae</taxon>
        <taxon>PACMAD clade</taxon>
        <taxon>Arundinoideae</taxon>
        <taxon>Arundineae</taxon>
        <taxon>Arundo</taxon>
    </lineage>
</organism>
<proteinExistence type="predicted"/>
<evidence type="ECO:0000256" key="1">
    <source>
        <dbReference type="ARBA" id="ARBA00022737"/>
    </source>
</evidence>
<dbReference type="InterPro" id="IPR058922">
    <property type="entry name" value="WHD_DRP"/>
</dbReference>
<dbReference type="AlphaFoldDB" id="A0A0A9CXK3"/>
<accession>A0A0A9CXK3</accession>
<reference evidence="4" key="2">
    <citation type="journal article" date="2015" name="Data Brief">
        <title>Shoot transcriptome of the giant reed, Arundo donax.</title>
        <authorList>
            <person name="Barrero R.A."/>
            <person name="Guerrero F.D."/>
            <person name="Moolhuijzen P."/>
            <person name="Goolsby J.A."/>
            <person name="Tidwell J."/>
            <person name="Bellgard S.E."/>
            <person name="Bellgard M.I."/>
        </authorList>
    </citation>
    <scope>NUCLEOTIDE SEQUENCE</scope>
    <source>
        <tissue evidence="4">Shoot tissue taken approximately 20 cm above the soil surface</tissue>
    </source>
</reference>
<evidence type="ECO:0000259" key="3">
    <source>
        <dbReference type="Pfam" id="PF23559"/>
    </source>
</evidence>
<dbReference type="FunFam" id="1.10.10.10:FF:000322">
    <property type="entry name" value="Probable disease resistance protein At1g63360"/>
    <property type="match status" value="1"/>
</dbReference>
<sequence length="147" mass="17001">MPALKVSYDFLPSHLQRCFSYCALFPEDHKFDSKELIHWWIGLDILQSTHQNKSLEDIGESNLKDLVNHGFIKKDETNERSCFIIHDLLHDLGLKVTSRECLSIDHSNLGTVEIWPSVRHLSIIMDGNVEITARNFTSELRIVLEKN</sequence>
<dbReference type="GO" id="GO:0042742">
    <property type="term" value="P:defense response to bacterium"/>
    <property type="evidence" value="ECO:0007669"/>
    <property type="project" value="UniProtKB-ARBA"/>
</dbReference>
<keyword evidence="1" id="KW-0677">Repeat</keyword>
<protein>
    <recommendedName>
        <fullName evidence="3">Disease resistance protein winged helix domain-containing protein</fullName>
    </recommendedName>
</protein>
<dbReference type="GO" id="GO:0009626">
    <property type="term" value="P:plant-type hypersensitive response"/>
    <property type="evidence" value="ECO:0007669"/>
    <property type="project" value="UniProtKB-ARBA"/>
</dbReference>
<dbReference type="PANTHER" id="PTHR23155:SF988">
    <property type="entry name" value="OS06G0707733 PROTEIN"/>
    <property type="match status" value="1"/>
</dbReference>
<dbReference type="EMBL" id="GBRH01221673">
    <property type="protein sequence ID" value="JAD76222.1"/>
    <property type="molecule type" value="Transcribed_RNA"/>
</dbReference>
<dbReference type="InterPro" id="IPR044974">
    <property type="entry name" value="Disease_R_plants"/>
</dbReference>
<dbReference type="GO" id="GO:0002758">
    <property type="term" value="P:innate immune response-activating signaling pathway"/>
    <property type="evidence" value="ECO:0007669"/>
    <property type="project" value="UniProtKB-ARBA"/>
</dbReference>
<evidence type="ECO:0000256" key="2">
    <source>
        <dbReference type="ARBA" id="ARBA00022821"/>
    </source>
</evidence>
<dbReference type="Gene3D" id="1.10.10.10">
    <property type="entry name" value="Winged helix-like DNA-binding domain superfamily/Winged helix DNA-binding domain"/>
    <property type="match status" value="1"/>
</dbReference>